<dbReference type="PANTHER" id="PTHR24188:SF29">
    <property type="entry name" value="GH09064P"/>
    <property type="match status" value="1"/>
</dbReference>
<keyword evidence="5" id="KW-1185">Reference proteome</keyword>
<dbReference type="PRINTS" id="PR01415">
    <property type="entry name" value="ANKYRIN"/>
</dbReference>
<dbReference type="VEuPathDB" id="TrichDB:TVAGG3_0102770"/>
<feature type="repeat" description="ANK" evidence="3">
    <location>
        <begin position="380"/>
        <end position="412"/>
    </location>
</feature>
<sequence length="533" mass="60718">MVLIQINNPFLQRIGDFHSQEKVTLNIDNVEIVLQKAFAVAYSQKIHRDYVLDRRISKITIHTGIQSKHTYDVLKYILQDRKPEIECNLVVLNDLFNVGIALEMSELISLYQMYVINEMCLDRNNCIKLLEFYYDINSEQKTLECTDFISSHFFEIDETQLKSISKKLGFNIFERIFCNNKLTINDEDSLASFIISLTKECEEFAQLIENIHLEFCSEQIINEIRDITNSINYMSIVNSLYDSLLRTRNINQKNSRCFESQINETVILSKISELKDSEDFNTVYKFLDNLSTLGKQNLMSEACKEGLWEMKNDSGNNILLKTAKKGNLRLVKSLIECGCNIETKNNDGFTPLILASREGKLDVVKYLLDAGADKNAKTIYENTSLIWAISRGQLEVVKHLLFIGYDLEEKNNYGNTPLIVASMCGNLEVVECLISAGSDKEAKNNYGNTVLMMACKFGRLETVHYLISIKCNKEAKNDDGNTALFLASEEGQLEVVKYLISVGADTKAKNNDGNTPDSVAKENVKDYLMQIKT</sequence>
<dbReference type="PROSITE" id="PS50297">
    <property type="entry name" value="ANK_REP_REGION"/>
    <property type="match status" value="3"/>
</dbReference>
<dbReference type="SUPFAM" id="SSF48403">
    <property type="entry name" value="Ankyrin repeat"/>
    <property type="match status" value="1"/>
</dbReference>
<dbReference type="InterPro" id="IPR036770">
    <property type="entry name" value="Ankyrin_rpt-contain_sf"/>
</dbReference>
<dbReference type="SMR" id="A2G0K0"/>
<dbReference type="Proteomes" id="UP000001542">
    <property type="component" value="Unassembled WGS sequence"/>
</dbReference>
<dbReference type="AlphaFoldDB" id="A2G0K0"/>
<dbReference type="Pfam" id="PF12796">
    <property type="entry name" value="Ank_2"/>
    <property type="match status" value="2"/>
</dbReference>
<dbReference type="RefSeq" id="XP_001302247.1">
    <property type="nucleotide sequence ID" value="XM_001302246.1"/>
</dbReference>
<keyword evidence="2 3" id="KW-0040">ANK repeat</keyword>
<dbReference type="eggNOG" id="KOG0502">
    <property type="taxonomic scope" value="Eukaryota"/>
</dbReference>
<feature type="repeat" description="ANK" evidence="3">
    <location>
        <begin position="479"/>
        <end position="511"/>
    </location>
</feature>
<dbReference type="VEuPathDB" id="TrichDB:TVAG_017650"/>
<reference evidence="4" key="1">
    <citation type="submission" date="2006-10" db="EMBL/GenBank/DDBJ databases">
        <authorList>
            <person name="Amadeo P."/>
            <person name="Zhao Q."/>
            <person name="Wortman J."/>
            <person name="Fraser-Liggett C."/>
            <person name="Carlton J."/>
        </authorList>
    </citation>
    <scope>NUCLEOTIDE SEQUENCE</scope>
    <source>
        <strain evidence="4">G3</strain>
    </source>
</reference>
<protein>
    <submittedName>
        <fullName evidence="4">Uncharacterized protein</fullName>
    </submittedName>
</protein>
<dbReference type="PROSITE" id="PS50088">
    <property type="entry name" value="ANK_REPEAT"/>
    <property type="match status" value="5"/>
</dbReference>
<dbReference type="STRING" id="5722.A2G0K0"/>
<name>A2G0K0_TRIV3</name>
<feature type="repeat" description="ANK" evidence="3">
    <location>
        <begin position="314"/>
        <end position="346"/>
    </location>
</feature>
<gene>
    <name evidence="4" type="ORF">TVAG_017650</name>
</gene>
<dbReference type="EMBL" id="DS114211">
    <property type="protein sequence ID" value="EAX89317.1"/>
    <property type="molecule type" value="Genomic_DNA"/>
</dbReference>
<evidence type="ECO:0000256" key="1">
    <source>
        <dbReference type="ARBA" id="ARBA00022737"/>
    </source>
</evidence>
<evidence type="ECO:0000313" key="4">
    <source>
        <dbReference type="EMBL" id="EAX89317.1"/>
    </source>
</evidence>
<feature type="repeat" description="ANK" evidence="3">
    <location>
        <begin position="347"/>
        <end position="379"/>
    </location>
</feature>
<dbReference type="Gene3D" id="1.25.40.20">
    <property type="entry name" value="Ankyrin repeat-containing domain"/>
    <property type="match status" value="2"/>
</dbReference>
<dbReference type="KEGG" id="tva:4746985"/>
<dbReference type="PANTHER" id="PTHR24188">
    <property type="entry name" value="ANKYRIN REPEAT PROTEIN"/>
    <property type="match status" value="1"/>
</dbReference>
<reference evidence="4" key="2">
    <citation type="journal article" date="2007" name="Science">
        <title>Draft genome sequence of the sexually transmitted pathogen Trichomonas vaginalis.</title>
        <authorList>
            <person name="Carlton J.M."/>
            <person name="Hirt R.P."/>
            <person name="Silva J.C."/>
            <person name="Delcher A.L."/>
            <person name="Schatz M."/>
            <person name="Zhao Q."/>
            <person name="Wortman J.R."/>
            <person name="Bidwell S.L."/>
            <person name="Alsmark U.C.M."/>
            <person name="Besteiro S."/>
            <person name="Sicheritz-Ponten T."/>
            <person name="Noel C.J."/>
            <person name="Dacks J.B."/>
            <person name="Foster P.G."/>
            <person name="Simillion C."/>
            <person name="Van de Peer Y."/>
            <person name="Miranda-Saavedra D."/>
            <person name="Barton G.J."/>
            <person name="Westrop G.D."/>
            <person name="Mueller S."/>
            <person name="Dessi D."/>
            <person name="Fiori P.L."/>
            <person name="Ren Q."/>
            <person name="Paulsen I."/>
            <person name="Zhang H."/>
            <person name="Bastida-Corcuera F.D."/>
            <person name="Simoes-Barbosa A."/>
            <person name="Brown M.T."/>
            <person name="Hayes R.D."/>
            <person name="Mukherjee M."/>
            <person name="Okumura C.Y."/>
            <person name="Schneider R."/>
            <person name="Smith A.J."/>
            <person name="Vanacova S."/>
            <person name="Villalvazo M."/>
            <person name="Haas B.J."/>
            <person name="Pertea M."/>
            <person name="Feldblyum T.V."/>
            <person name="Utterback T.R."/>
            <person name="Shu C.L."/>
            <person name="Osoegawa K."/>
            <person name="de Jong P.J."/>
            <person name="Hrdy I."/>
            <person name="Horvathova L."/>
            <person name="Zubacova Z."/>
            <person name="Dolezal P."/>
            <person name="Malik S.B."/>
            <person name="Logsdon J.M. Jr."/>
            <person name="Henze K."/>
            <person name="Gupta A."/>
            <person name="Wang C.C."/>
            <person name="Dunne R.L."/>
            <person name="Upcroft J.A."/>
            <person name="Upcroft P."/>
            <person name="White O."/>
            <person name="Salzberg S.L."/>
            <person name="Tang P."/>
            <person name="Chiu C.-H."/>
            <person name="Lee Y.-S."/>
            <person name="Embley T.M."/>
            <person name="Coombs G.H."/>
            <person name="Mottram J.C."/>
            <person name="Tachezy J."/>
            <person name="Fraser-Liggett C.M."/>
            <person name="Johnson P.J."/>
        </authorList>
    </citation>
    <scope>NUCLEOTIDE SEQUENCE [LARGE SCALE GENOMIC DNA]</scope>
    <source>
        <strain evidence="4">G3</strain>
    </source>
</reference>
<evidence type="ECO:0000256" key="2">
    <source>
        <dbReference type="ARBA" id="ARBA00023043"/>
    </source>
</evidence>
<dbReference type="InParanoid" id="A2G0K0"/>
<keyword evidence="1" id="KW-0677">Repeat</keyword>
<evidence type="ECO:0000256" key="3">
    <source>
        <dbReference type="PROSITE-ProRule" id="PRU00023"/>
    </source>
</evidence>
<accession>A2G0K0</accession>
<dbReference type="Pfam" id="PF00023">
    <property type="entry name" value="Ank"/>
    <property type="match status" value="1"/>
</dbReference>
<dbReference type="OrthoDB" id="6718656at2759"/>
<organism evidence="4 5">
    <name type="scientific">Trichomonas vaginalis (strain ATCC PRA-98 / G3)</name>
    <dbReference type="NCBI Taxonomy" id="412133"/>
    <lineage>
        <taxon>Eukaryota</taxon>
        <taxon>Metamonada</taxon>
        <taxon>Parabasalia</taxon>
        <taxon>Trichomonadida</taxon>
        <taxon>Trichomonadidae</taxon>
        <taxon>Trichomonas</taxon>
    </lineage>
</organism>
<evidence type="ECO:0000313" key="5">
    <source>
        <dbReference type="Proteomes" id="UP000001542"/>
    </source>
</evidence>
<proteinExistence type="predicted"/>
<dbReference type="SMART" id="SM00248">
    <property type="entry name" value="ANK"/>
    <property type="match status" value="6"/>
</dbReference>
<feature type="repeat" description="ANK" evidence="3">
    <location>
        <begin position="413"/>
        <end position="445"/>
    </location>
</feature>
<dbReference type="InterPro" id="IPR002110">
    <property type="entry name" value="Ankyrin_rpt"/>
</dbReference>